<dbReference type="AlphaFoldDB" id="R0LUJ0"/>
<keyword evidence="2" id="KW-1185">Reference proteome</keyword>
<organism evidence="1 2">
    <name type="scientific">Anas platyrhynchos</name>
    <name type="common">Mallard</name>
    <name type="synonym">Anas boschas</name>
    <dbReference type="NCBI Taxonomy" id="8839"/>
    <lineage>
        <taxon>Eukaryota</taxon>
        <taxon>Metazoa</taxon>
        <taxon>Chordata</taxon>
        <taxon>Craniata</taxon>
        <taxon>Vertebrata</taxon>
        <taxon>Euteleostomi</taxon>
        <taxon>Archelosauria</taxon>
        <taxon>Archosauria</taxon>
        <taxon>Dinosauria</taxon>
        <taxon>Saurischia</taxon>
        <taxon>Theropoda</taxon>
        <taxon>Coelurosauria</taxon>
        <taxon>Aves</taxon>
        <taxon>Neognathae</taxon>
        <taxon>Galloanserae</taxon>
        <taxon>Anseriformes</taxon>
        <taxon>Anatidae</taxon>
        <taxon>Anatinae</taxon>
        <taxon>Anas</taxon>
    </lineage>
</organism>
<dbReference type="EMBL" id="KB742809">
    <property type="protein sequence ID" value="EOB04103.1"/>
    <property type="molecule type" value="Genomic_DNA"/>
</dbReference>
<evidence type="ECO:0000313" key="1">
    <source>
        <dbReference type="EMBL" id="EOB04103.1"/>
    </source>
</evidence>
<name>R0LUJ0_ANAPL</name>
<reference evidence="2" key="1">
    <citation type="journal article" date="2013" name="Nat. Genet.">
        <title>The duck genome and transcriptome provide insight into an avian influenza virus reservoir species.</title>
        <authorList>
            <person name="Huang Y."/>
            <person name="Li Y."/>
            <person name="Burt D.W."/>
            <person name="Chen H."/>
            <person name="Zhang Y."/>
            <person name="Qian W."/>
            <person name="Kim H."/>
            <person name="Gan S."/>
            <person name="Zhao Y."/>
            <person name="Li J."/>
            <person name="Yi K."/>
            <person name="Feng H."/>
            <person name="Zhu P."/>
            <person name="Li B."/>
            <person name="Liu Q."/>
            <person name="Fairley S."/>
            <person name="Magor K.E."/>
            <person name="Du Z."/>
            <person name="Hu X."/>
            <person name="Goodman L."/>
            <person name="Tafer H."/>
            <person name="Vignal A."/>
            <person name="Lee T."/>
            <person name="Kim K.W."/>
            <person name="Sheng Z."/>
            <person name="An Y."/>
            <person name="Searle S."/>
            <person name="Herrero J."/>
            <person name="Groenen M.A."/>
            <person name="Crooijmans R.P."/>
            <person name="Faraut T."/>
            <person name="Cai Q."/>
            <person name="Webster R.G."/>
            <person name="Aldridge J.R."/>
            <person name="Warren W.C."/>
            <person name="Bartschat S."/>
            <person name="Kehr S."/>
            <person name="Marz M."/>
            <person name="Stadler P.F."/>
            <person name="Smith J."/>
            <person name="Kraus R.H."/>
            <person name="Zhao Y."/>
            <person name="Ren L."/>
            <person name="Fei J."/>
            <person name="Morisson M."/>
            <person name="Kaiser P."/>
            <person name="Griffin D.K."/>
            <person name="Rao M."/>
            <person name="Pitel F."/>
            <person name="Wang J."/>
            <person name="Li N."/>
        </authorList>
    </citation>
    <scope>NUCLEOTIDE SEQUENCE [LARGE SCALE GENOMIC DNA]</scope>
</reference>
<gene>
    <name evidence="1" type="ORF">Anapl_05705</name>
</gene>
<sequence>MFANLGFAAVLQSTYYPRAGREALWICTTATLQQRSPSEASFLSYLTIQLTCHPGRNRFQQDQHPKQPHRTAARMLDRGDVAKHETGISALSGDPDVIYGIPFPVALGCLARQIPTACFKANNAQKRKSPYQPVVRGFVTCSCCFI</sequence>
<evidence type="ECO:0000313" key="2">
    <source>
        <dbReference type="Proteomes" id="UP000296049"/>
    </source>
</evidence>
<protein>
    <submittedName>
        <fullName evidence="1">Uncharacterized protein</fullName>
    </submittedName>
</protein>
<proteinExistence type="predicted"/>
<accession>R0LUJ0</accession>
<dbReference type="Proteomes" id="UP000296049">
    <property type="component" value="Unassembled WGS sequence"/>
</dbReference>